<sequence length="99" mass="10641">MDDTTPRPQKPARAPRTRLPALAGILAALFLLAGILVFALGPREDASFGWFSYAPLSDTVFVPGMHFLTTAQILGWLLLALAACAATFWAGLKAGRRSR</sequence>
<dbReference type="SUPFAM" id="SSF81442">
    <property type="entry name" value="Cytochrome c oxidase subunit I-like"/>
    <property type="match status" value="1"/>
</dbReference>
<reference evidence="2 3" key="1">
    <citation type="submission" date="2021-03" db="EMBL/GenBank/DDBJ databases">
        <title>Sequencing the genomes of 1000 actinobacteria strains.</title>
        <authorList>
            <person name="Klenk H.-P."/>
        </authorList>
    </citation>
    <scope>NUCLEOTIDE SEQUENCE [LARGE SCALE GENOMIC DNA]</scope>
    <source>
        <strain evidence="2 3">DSM 15454</strain>
    </source>
</reference>
<keyword evidence="3" id="KW-1185">Reference proteome</keyword>
<evidence type="ECO:0000256" key="1">
    <source>
        <dbReference type="SAM" id="Phobius"/>
    </source>
</evidence>
<feature type="transmembrane region" description="Helical" evidence="1">
    <location>
        <begin position="21"/>
        <end position="41"/>
    </location>
</feature>
<evidence type="ECO:0000313" key="3">
    <source>
        <dbReference type="Proteomes" id="UP000766570"/>
    </source>
</evidence>
<feature type="transmembrane region" description="Helical" evidence="1">
    <location>
        <begin position="73"/>
        <end position="92"/>
    </location>
</feature>
<organism evidence="2 3">
    <name type="scientific">Paeniglutamicibacter psychrophenolicus</name>
    <dbReference type="NCBI Taxonomy" id="257454"/>
    <lineage>
        <taxon>Bacteria</taxon>
        <taxon>Bacillati</taxon>
        <taxon>Actinomycetota</taxon>
        <taxon>Actinomycetes</taxon>
        <taxon>Micrococcales</taxon>
        <taxon>Micrococcaceae</taxon>
        <taxon>Paeniglutamicibacter</taxon>
    </lineage>
</organism>
<dbReference type="RefSeq" id="WP_209908145.1">
    <property type="nucleotide sequence ID" value="NZ_BAAAMI010000008.1"/>
</dbReference>
<dbReference type="InterPro" id="IPR036927">
    <property type="entry name" value="Cyt_c_oxase-like_su1_sf"/>
</dbReference>
<gene>
    <name evidence="2" type="ORF">JOF46_002873</name>
</gene>
<comment type="caution">
    <text evidence="2">The sequence shown here is derived from an EMBL/GenBank/DDBJ whole genome shotgun (WGS) entry which is preliminary data.</text>
</comment>
<dbReference type="Proteomes" id="UP000766570">
    <property type="component" value="Unassembled WGS sequence"/>
</dbReference>
<evidence type="ECO:0000313" key="2">
    <source>
        <dbReference type="EMBL" id="MBP2374961.1"/>
    </source>
</evidence>
<protein>
    <submittedName>
        <fullName evidence="2">Heme/copper-type cytochrome/quinol oxidase subunit 1</fullName>
    </submittedName>
</protein>
<keyword evidence="1" id="KW-0812">Transmembrane</keyword>
<accession>A0ABS4WFJ4</accession>
<proteinExistence type="predicted"/>
<dbReference type="EMBL" id="JAGIOE010000001">
    <property type="protein sequence ID" value="MBP2374961.1"/>
    <property type="molecule type" value="Genomic_DNA"/>
</dbReference>
<keyword evidence="1" id="KW-0472">Membrane</keyword>
<name>A0ABS4WFJ4_9MICC</name>
<keyword evidence="1" id="KW-1133">Transmembrane helix</keyword>